<feature type="transmembrane region" description="Helical" evidence="1">
    <location>
        <begin position="6"/>
        <end position="24"/>
    </location>
</feature>
<keyword evidence="3" id="KW-1185">Reference proteome</keyword>
<dbReference type="AlphaFoldDB" id="A0A3B0MTF6"/>
<dbReference type="RefSeq" id="WP_121093492.1">
    <property type="nucleotide sequence ID" value="NZ_UIHC01000006.1"/>
</dbReference>
<accession>A0A3B0MTF6</accession>
<dbReference type="OrthoDB" id="7862453at2"/>
<dbReference type="Pfam" id="PF20327">
    <property type="entry name" value="DUF6622"/>
    <property type="match status" value="1"/>
</dbReference>
<dbReference type="InterPro" id="IPR046730">
    <property type="entry name" value="DUF6622"/>
</dbReference>
<evidence type="ECO:0008006" key="4">
    <source>
        <dbReference type="Google" id="ProtNLM"/>
    </source>
</evidence>
<reference evidence="3" key="1">
    <citation type="submission" date="2018-08" db="EMBL/GenBank/DDBJ databases">
        <authorList>
            <person name="Rodrigo-Torres L."/>
            <person name="Arahal R. D."/>
            <person name="Lucena T."/>
        </authorList>
    </citation>
    <scope>NUCLEOTIDE SEQUENCE [LARGE SCALE GENOMIC DNA]</scope>
    <source>
        <strain evidence="3">CECT 7235</strain>
    </source>
</reference>
<organism evidence="2 3">
    <name type="scientific">Roseinatronobacter ekhonensis</name>
    <dbReference type="NCBI Taxonomy" id="254356"/>
    <lineage>
        <taxon>Bacteria</taxon>
        <taxon>Pseudomonadati</taxon>
        <taxon>Pseudomonadota</taxon>
        <taxon>Alphaproteobacteria</taxon>
        <taxon>Rhodobacterales</taxon>
        <taxon>Paracoccaceae</taxon>
        <taxon>Roseinatronobacter</taxon>
    </lineage>
</organism>
<feature type="transmembrane region" description="Helical" evidence="1">
    <location>
        <begin position="36"/>
        <end position="55"/>
    </location>
</feature>
<dbReference type="Proteomes" id="UP000272908">
    <property type="component" value="Unassembled WGS sequence"/>
</dbReference>
<evidence type="ECO:0000313" key="3">
    <source>
        <dbReference type="Proteomes" id="UP000272908"/>
    </source>
</evidence>
<feature type="transmembrane region" description="Helical" evidence="1">
    <location>
        <begin position="61"/>
        <end position="77"/>
    </location>
</feature>
<name>A0A3B0MTF6_9RHOB</name>
<evidence type="ECO:0000256" key="1">
    <source>
        <dbReference type="SAM" id="Phobius"/>
    </source>
</evidence>
<keyword evidence="1" id="KW-1133">Transmembrane helix</keyword>
<feature type="transmembrane region" description="Helical" evidence="1">
    <location>
        <begin position="98"/>
        <end position="121"/>
    </location>
</feature>
<keyword evidence="1" id="KW-0472">Membrane</keyword>
<proteinExistence type="predicted"/>
<evidence type="ECO:0000313" key="2">
    <source>
        <dbReference type="EMBL" id="SUZ31196.1"/>
    </source>
</evidence>
<protein>
    <recommendedName>
        <fullName evidence="4">DUF1453 domain-containing protein</fullName>
    </recommendedName>
</protein>
<keyword evidence="1" id="KW-0812">Transmembrane</keyword>
<feature type="transmembrane region" description="Helical" evidence="1">
    <location>
        <begin position="127"/>
        <end position="146"/>
    </location>
</feature>
<gene>
    <name evidence="2" type="ORF">ROE7235_00932</name>
</gene>
<dbReference type="EMBL" id="UIHC01000006">
    <property type="protein sequence ID" value="SUZ31196.1"/>
    <property type="molecule type" value="Genomic_DNA"/>
</dbReference>
<sequence>MFTTILSAIPLWVFPLLFGLVWLGSRASKSRAVSSWLVYALPMLGLLSLTAAQGLAQAETALTAMAVAYIAGALWGYRAQAAWVIRRDARRVHLRGEWVTMVTILSLFILNFATGIVQGMAPALAEGATFALGFGLLAGVLSGSLMGRALRVARWPVAA</sequence>